<accession>A0ABX0MWT6</accession>
<evidence type="ECO:0000259" key="3">
    <source>
        <dbReference type="Pfam" id="PF25023"/>
    </source>
</evidence>
<dbReference type="Pfam" id="PF03527">
    <property type="entry name" value="RHS"/>
    <property type="match status" value="1"/>
</dbReference>
<comment type="caution">
    <text evidence="4">The sequence shown here is derived from an EMBL/GenBank/DDBJ whole genome shotgun (WGS) entry which is preliminary data.</text>
</comment>
<dbReference type="EMBL" id="WHJF01000317">
    <property type="protein sequence ID" value="NHZ67155.1"/>
    <property type="molecule type" value="Genomic_DNA"/>
</dbReference>
<feature type="domain" description="RHS protein conserved region" evidence="2">
    <location>
        <begin position="300"/>
        <end position="331"/>
    </location>
</feature>
<evidence type="ECO:0000259" key="2">
    <source>
        <dbReference type="Pfam" id="PF03527"/>
    </source>
</evidence>
<dbReference type="InterPro" id="IPR001826">
    <property type="entry name" value="RHS"/>
</dbReference>
<sequence length="331" mass="36131">PDGGVVGYGYSKHGELDSVEVPGEGRISVSAFNWTAPSTAILPGGTVQSRKYDDLLNPVQLDVTAPNQQPLLNLVNKYGALQELKQDTRTDANAGQSTVRSYNYDDELRLKTAESGTGSVLGNDSETFTLDDVANRIAHSRVAGAWTYDANNRLKQQGTGADATSYEYDDAGSLILKKEPGNLLTHFVYDLENRLVAVKDGTQRLIARYGYDAVGRRIWKEQYRNKTGTALTPAVRTYFLYAQEGLIAEATQAITLNADLSVSVNGPASITTQYGPRPDSLFTTGTLFIKTKNSNGQDTVAYYHHDQRWAPLQATDRAGNIVWAASYDAFG</sequence>
<feature type="non-terminal residue" evidence="4">
    <location>
        <position position="331"/>
    </location>
</feature>
<organism evidence="4 5">
    <name type="scientific">Massilia genomosp. 1</name>
    <dbReference type="NCBI Taxonomy" id="2609280"/>
    <lineage>
        <taxon>Bacteria</taxon>
        <taxon>Pseudomonadati</taxon>
        <taxon>Pseudomonadota</taxon>
        <taxon>Betaproteobacteria</taxon>
        <taxon>Burkholderiales</taxon>
        <taxon>Oxalobacteraceae</taxon>
        <taxon>Telluria group</taxon>
        <taxon>Massilia</taxon>
    </lineage>
</organism>
<dbReference type="Gene3D" id="2.180.10.10">
    <property type="entry name" value="RHS repeat-associated core"/>
    <property type="match status" value="1"/>
</dbReference>
<reference evidence="4 5" key="1">
    <citation type="submission" date="2019-10" db="EMBL/GenBank/DDBJ databases">
        <title>Taxonomy of Antarctic Massilia spp.: description of Massilia rubra sp. nov., Massilia aquatica sp. nov., Massilia mucilaginosa sp. nov., Massilia frigida sp. nov. isolated from streams, lakes and regoliths.</title>
        <authorList>
            <person name="Holochova P."/>
            <person name="Sedlacek I."/>
            <person name="Kralova S."/>
            <person name="Maslanova I."/>
            <person name="Busse H.-J."/>
            <person name="Stankova E."/>
            <person name="Vrbovska V."/>
            <person name="Kovarovic V."/>
            <person name="Bartak M."/>
            <person name="Svec P."/>
            <person name="Pantucek R."/>
        </authorList>
    </citation>
    <scope>NUCLEOTIDE SEQUENCE [LARGE SCALE GENOMIC DNA]</scope>
    <source>
        <strain evidence="4 5">CCM 8694</strain>
    </source>
</reference>
<dbReference type="PANTHER" id="PTHR32305">
    <property type="match status" value="1"/>
</dbReference>
<name>A0ABX0MWT6_9BURK</name>
<feature type="domain" description="Teneurin-like YD-shell" evidence="3">
    <location>
        <begin position="46"/>
        <end position="224"/>
    </location>
</feature>
<dbReference type="Proteomes" id="UP000610594">
    <property type="component" value="Unassembled WGS sequence"/>
</dbReference>
<keyword evidence="1" id="KW-0677">Repeat</keyword>
<evidence type="ECO:0008006" key="6">
    <source>
        <dbReference type="Google" id="ProtNLM"/>
    </source>
</evidence>
<evidence type="ECO:0000313" key="5">
    <source>
        <dbReference type="Proteomes" id="UP000610594"/>
    </source>
</evidence>
<proteinExistence type="predicted"/>
<dbReference type="InterPro" id="IPR056823">
    <property type="entry name" value="TEN-like_YD-shell"/>
</dbReference>
<evidence type="ECO:0000256" key="1">
    <source>
        <dbReference type="ARBA" id="ARBA00022737"/>
    </source>
</evidence>
<feature type="non-terminal residue" evidence="4">
    <location>
        <position position="1"/>
    </location>
</feature>
<keyword evidence="5" id="KW-1185">Reference proteome</keyword>
<gene>
    <name evidence="4" type="ORF">F1735_33700</name>
</gene>
<dbReference type="PANTHER" id="PTHR32305:SF15">
    <property type="entry name" value="PROTEIN RHSA-RELATED"/>
    <property type="match status" value="1"/>
</dbReference>
<dbReference type="RefSeq" id="WP_187364434.1">
    <property type="nucleotide sequence ID" value="NZ_WHJF01000317.1"/>
</dbReference>
<dbReference type="InterPro" id="IPR050708">
    <property type="entry name" value="T6SS_VgrG/RHS"/>
</dbReference>
<protein>
    <recommendedName>
        <fullName evidence="6">Sugar-binding protein</fullName>
    </recommendedName>
</protein>
<dbReference type="Pfam" id="PF25023">
    <property type="entry name" value="TEN_YD-shell"/>
    <property type="match status" value="1"/>
</dbReference>
<evidence type="ECO:0000313" key="4">
    <source>
        <dbReference type="EMBL" id="NHZ67155.1"/>
    </source>
</evidence>